<dbReference type="InterPro" id="IPR050410">
    <property type="entry name" value="CCR4/nocturin_mRNA_transcr"/>
</dbReference>
<dbReference type="InterPro" id="IPR036691">
    <property type="entry name" value="Endo/exonu/phosph_ase_sf"/>
</dbReference>
<dbReference type="Gene3D" id="3.60.10.10">
    <property type="entry name" value="Endonuclease/exonuclease/phosphatase"/>
    <property type="match status" value="1"/>
</dbReference>
<protein>
    <submittedName>
        <fullName evidence="2">Endonuclease</fullName>
    </submittedName>
</protein>
<dbReference type="GO" id="GO:0004519">
    <property type="term" value="F:endonuclease activity"/>
    <property type="evidence" value="ECO:0007669"/>
    <property type="project" value="UniProtKB-KW"/>
</dbReference>
<gene>
    <name evidence="2" type="ORF">Adu01nite_26800</name>
</gene>
<name>A0ABQ3YUX1_9ACTN</name>
<keyword evidence="3" id="KW-1185">Reference proteome</keyword>
<keyword evidence="2" id="KW-0255">Endonuclease</keyword>
<comment type="caution">
    <text evidence="2">The sequence shown here is derived from an EMBL/GenBank/DDBJ whole genome shotgun (WGS) entry which is preliminary data.</text>
</comment>
<feature type="domain" description="Endonuclease/exonuclease/phosphatase" evidence="1">
    <location>
        <begin position="63"/>
        <end position="306"/>
    </location>
</feature>
<reference evidence="2 3" key="1">
    <citation type="submission" date="2021-01" db="EMBL/GenBank/DDBJ databases">
        <title>Whole genome shotgun sequence of Actinoplanes durhamensis NBRC 14914.</title>
        <authorList>
            <person name="Komaki H."/>
            <person name="Tamura T."/>
        </authorList>
    </citation>
    <scope>NUCLEOTIDE SEQUENCE [LARGE SCALE GENOMIC DNA]</scope>
    <source>
        <strain evidence="2 3">NBRC 14914</strain>
    </source>
</reference>
<keyword evidence="2" id="KW-0540">Nuclease</keyword>
<dbReference type="Pfam" id="PF03372">
    <property type="entry name" value="Exo_endo_phos"/>
    <property type="match status" value="1"/>
</dbReference>
<sequence length="316" mass="34053">MALTVLGLGAARARLPMRDVRPVPGPASPSISAVVSPPVEAGSSHGAMESLAGPAARADLEVMTFNLRYAAAVAPHSWAQRRPVTRALLAAERPDLIGTQEGLPDQLRDIESDLGPDYDRIGLGRDGGDRGEHMAIFFDRTRLVAQKSGNFWLSDTPSVPGSISWGSRSIRMVTWVLFADRETGRHFYAVNTHLDNYSENARRHGAALLAQRIATFGSSPIVLTGDFNSPATSTSAVYHLLVDGAGLRDTWITAPSKGPAYATIHNFQTLVPNGVQADWILTSPGVTALAALMNTYRRGSQYPSDHLPVQVRLRLP</sequence>
<dbReference type="Proteomes" id="UP000637628">
    <property type="component" value="Unassembled WGS sequence"/>
</dbReference>
<evidence type="ECO:0000313" key="3">
    <source>
        <dbReference type="Proteomes" id="UP000637628"/>
    </source>
</evidence>
<dbReference type="PANTHER" id="PTHR12121">
    <property type="entry name" value="CARBON CATABOLITE REPRESSOR PROTEIN 4"/>
    <property type="match status" value="1"/>
</dbReference>
<keyword evidence="2" id="KW-0378">Hydrolase</keyword>
<evidence type="ECO:0000259" key="1">
    <source>
        <dbReference type="Pfam" id="PF03372"/>
    </source>
</evidence>
<dbReference type="InterPro" id="IPR005135">
    <property type="entry name" value="Endo/exonuclease/phosphatase"/>
</dbReference>
<organism evidence="2 3">
    <name type="scientific">Paractinoplanes durhamensis</name>
    <dbReference type="NCBI Taxonomy" id="113563"/>
    <lineage>
        <taxon>Bacteria</taxon>
        <taxon>Bacillati</taxon>
        <taxon>Actinomycetota</taxon>
        <taxon>Actinomycetes</taxon>
        <taxon>Micromonosporales</taxon>
        <taxon>Micromonosporaceae</taxon>
        <taxon>Paractinoplanes</taxon>
    </lineage>
</organism>
<evidence type="ECO:0000313" key="2">
    <source>
        <dbReference type="EMBL" id="GIE01330.1"/>
    </source>
</evidence>
<dbReference type="EMBL" id="BOML01000021">
    <property type="protein sequence ID" value="GIE01330.1"/>
    <property type="molecule type" value="Genomic_DNA"/>
</dbReference>
<proteinExistence type="predicted"/>
<dbReference type="CDD" id="cd09083">
    <property type="entry name" value="EEP-1"/>
    <property type="match status" value="1"/>
</dbReference>
<dbReference type="SUPFAM" id="SSF56219">
    <property type="entry name" value="DNase I-like"/>
    <property type="match status" value="1"/>
</dbReference>
<accession>A0ABQ3YUX1</accession>
<dbReference type="PANTHER" id="PTHR12121:SF36">
    <property type="entry name" value="ENDONUCLEASE_EXONUCLEASE_PHOSPHATASE DOMAIN-CONTAINING PROTEIN"/>
    <property type="match status" value="1"/>
</dbReference>